<accession>A0ABD1H5U1</accession>
<keyword evidence="3" id="KW-1185">Reference proteome</keyword>
<keyword evidence="1" id="KW-0732">Signal</keyword>
<dbReference type="EMBL" id="JBEAFC010000007">
    <property type="protein sequence ID" value="KAL1551564.1"/>
    <property type="molecule type" value="Genomic_DNA"/>
</dbReference>
<comment type="caution">
    <text evidence="2">The sequence shown here is derived from an EMBL/GenBank/DDBJ whole genome shotgun (WGS) entry which is preliminary data.</text>
</comment>
<dbReference type="AlphaFoldDB" id="A0ABD1H5U1"/>
<proteinExistence type="predicted"/>
<feature type="chain" id="PRO_5044798076" description="Bifunctional inhibitor/plant lipid transfer protein/seed storage helical domain-containing protein" evidence="1">
    <location>
        <begin position="27"/>
        <end position="107"/>
    </location>
</feature>
<evidence type="ECO:0000256" key="1">
    <source>
        <dbReference type="SAM" id="SignalP"/>
    </source>
</evidence>
<protein>
    <recommendedName>
        <fullName evidence="4">Bifunctional inhibitor/plant lipid transfer protein/seed storage helical domain-containing protein</fullName>
    </recommendedName>
</protein>
<evidence type="ECO:0000313" key="3">
    <source>
        <dbReference type="Proteomes" id="UP001567538"/>
    </source>
</evidence>
<sequence>MNPQNSNMVMVVMAIMISSLVVMSESAVELEECYKVWGDECKFGLLKEICDDPPHHPRNICCGLIADQKISWDCYYAIVIDLRDHYPCQHPDLAPTLATDMFADCMG</sequence>
<name>A0ABD1H5U1_SALDI</name>
<reference evidence="2 3" key="1">
    <citation type="submission" date="2024-06" db="EMBL/GenBank/DDBJ databases">
        <title>A chromosome level genome sequence of Diviner's sage (Salvia divinorum).</title>
        <authorList>
            <person name="Ford S.A."/>
            <person name="Ro D.-K."/>
            <person name="Ness R.W."/>
            <person name="Phillips M.A."/>
        </authorList>
    </citation>
    <scope>NUCLEOTIDE SEQUENCE [LARGE SCALE GENOMIC DNA]</scope>
    <source>
        <strain evidence="2">SAF-2024a</strain>
        <tissue evidence="2">Leaf</tissue>
    </source>
</reference>
<feature type="signal peptide" evidence="1">
    <location>
        <begin position="1"/>
        <end position="26"/>
    </location>
</feature>
<evidence type="ECO:0000313" key="2">
    <source>
        <dbReference type="EMBL" id="KAL1551564.1"/>
    </source>
</evidence>
<organism evidence="2 3">
    <name type="scientific">Salvia divinorum</name>
    <name type="common">Maria pastora</name>
    <name type="synonym">Diviner's sage</name>
    <dbReference type="NCBI Taxonomy" id="28513"/>
    <lineage>
        <taxon>Eukaryota</taxon>
        <taxon>Viridiplantae</taxon>
        <taxon>Streptophyta</taxon>
        <taxon>Embryophyta</taxon>
        <taxon>Tracheophyta</taxon>
        <taxon>Spermatophyta</taxon>
        <taxon>Magnoliopsida</taxon>
        <taxon>eudicotyledons</taxon>
        <taxon>Gunneridae</taxon>
        <taxon>Pentapetalae</taxon>
        <taxon>asterids</taxon>
        <taxon>lamiids</taxon>
        <taxon>Lamiales</taxon>
        <taxon>Lamiaceae</taxon>
        <taxon>Nepetoideae</taxon>
        <taxon>Mentheae</taxon>
        <taxon>Salviinae</taxon>
        <taxon>Salvia</taxon>
        <taxon>Salvia subgen. Calosphace</taxon>
    </lineage>
</organism>
<evidence type="ECO:0008006" key="4">
    <source>
        <dbReference type="Google" id="ProtNLM"/>
    </source>
</evidence>
<dbReference type="Proteomes" id="UP001567538">
    <property type="component" value="Unassembled WGS sequence"/>
</dbReference>
<gene>
    <name evidence="2" type="ORF">AAHA92_19388</name>
</gene>